<dbReference type="HOGENOM" id="CLU_1836518_0_0_1"/>
<organism evidence="1 2">
    <name type="scientific">Tilletiaria anomala (strain ATCC 24038 / CBS 436.72 / UBC 951)</name>
    <dbReference type="NCBI Taxonomy" id="1037660"/>
    <lineage>
        <taxon>Eukaryota</taxon>
        <taxon>Fungi</taxon>
        <taxon>Dikarya</taxon>
        <taxon>Basidiomycota</taxon>
        <taxon>Ustilaginomycotina</taxon>
        <taxon>Exobasidiomycetes</taxon>
        <taxon>Georgefischeriales</taxon>
        <taxon>Tilletiariaceae</taxon>
        <taxon>Tilletiaria</taxon>
    </lineage>
</organism>
<dbReference type="AlphaFoldDB" id="A0A066W0S2"/>
<protein>
    <submittedName>
        <fullName evidence="1">Uncharacterized protein</fullName>
    </submittedName>
</protein>
<proteinExistence type="predicted"/>
<sequence>MGRCLAYLQCGASQSCHPQDGCRTPASFHQRRTKRPLRDRQCSCAGSASSRRRSSRSNAVALSELGVEHHEIVHLTGVDNRIADLTFRVPPAVFATVAPRSVHSPLSLIGARVCHAAERRFVLQRAARNVPPNRASSSRA</sequence>
<gene>
    <name evidence="1" type="ORF">K437DRAFT_99345</name>
</gene>
<name>A0A066W0S2_TILAU</name>
<reference evidence="1 2" key="1">
    <citation type="submission" date="2014-05" db="EMBL/GenBank/DDBJ databases">
        <title>Draft genome sequence of a rare smut relative, Tilletiaria anomala UBC 951.</title>
        <authorList>
            <consortium name="DOE Joint Genome Institute"/>
            <person name="Toome M."/>
            <person name="Kuo A."/>
            <person name="Henrissat B."/>
            <person name="Lipzen A."/>
            <person name="Tritt A."/>
            <person name="Yoshinaga Y."/>
            <person name="Zane M."/>
            <person name="Barry K."/>
            <person name="Grigoriev I.V."/>
            <person name="Spatafora J.W."/>
            <person name="Aimea M.C."/>
        </authorList>
    </citation>
    <scope>NUCLEOTIDE SEQUENCE [LARGE SCALE GENOMIC DNA]</scope>
    <source>
        <strain evidence="1 2">UBC 951</strain>
    </source>
</reference>
<comment type="caution">
    <text evidence="1">The sequence shown here is derived from an EMBL/GenBank/DDBJ whole genome shotgun (WGS) entry which is preliminary data.</text>
</comment>
<dbReference type="Proteomes" id="UP000027361">
    <property type="component" value="Unassembled WGS sequence"/>
</dbReference>
<accession>A0A066W0S2</accession>
<keyword evidence="2" id="KW-1185">Reference proteome</keyword>
<evidence type="ECO:0000313" key="2">
    <source>
        <dbReference type="Proteomes" id="UP000027361"/>
    </source>
</evidence>
<dbReference type="EMBL" id="JMSN01000030">
    <property type="protein sequence ID" value="KDN47321.1"/>
    <property type="molecule type" value="Genomic_DNA"/>
</dbReference>
<dbReference type="InParanoid" id="A0A066W0S2"/>
<dbReference type="GeneID" id="25267994"/>
<dbReference type="RefSeq" id="XP_013243810.1">
    <property type="nucleotide sequence ID" value="XM_013388356.1"/>
</dbReference>
<evidence type="ECO:0000313" key="1">
    <source>
        <dbReference type="EMBL" id="KDN47321.1"/>
    </source>
</evidence>
<dbReference type="PROSITE" id="PS51257">
    <property type="entry name" value="PROKAR_LIPOPROTEIN"/>
    <property type="match status" value="1"/>
</dbReference>